<evidence type="ECO:0000256" key="3">
    <source>
        <dbReference type="ARBA" id="ARBA00022563"/>
    </source>
</evidence>
<keyword evidence="3" id="KW-0554">One-carbon metabolism</keyword>
<dbReference type="EMBL" id="MN655998">
    <property type="protein sequence ID" value="QHB48833.1"/>
    <property type="molecule type" value="Genomic_DNA"/>
</dbReference>
<comment type="pathway">
    <text evidence="1">Cofactor biosynthesis; tetrahydrofolate biosynthesis; 5,6,7,8-tetrahydrofolate from 7,8-dihydrofolate: step 1/1.</text>
</comment>
<evidence type="ECO:0000259" key="6">
    <source>
        <dbReference type="PROSITE" id="PS51330"/>
    </source>
</evidence>
<dbReference type="Gene3D" id="3.40.430.10">
    <property type="entry name" value="Dihydrofolate Reductase, subunit A"/>
    <property type="match status" value="1"/>
</dbReference>
<dbReference type="InterPro" id="IPR012259">
    <property type="entry name" value="DHFR"/>
</dbReference>
<sequence>MIQCVFAIGDTKMSDENWAFGFKGGLPWGRPIKKDMENFKMRTMGDVDLAAVVMGRNTFESLPKALEGRVNVVVSTDTSKPAPKAKNGEHPDVYTAITNDGGLKDLLEVIEKLQGMVSVIGGPSLIEKAVDFADRIVLTYVQRSGINDPFEYDVGISKEMIQELYFDFATKEEHNYFLDDYLISEQILERKKA</sequence>
<evidence type="ECO:0000313" key="8">
    <source>
        <dbReference type="Proteomes" id="UP000464208"/>
    </source>
</evidence>
<dbReference type="Proteomes" id="UP000464208">
    <property type="component" value="Segment"/>
</dbReference>
<reference evidence="7 8" key="1">
    <citation type="submission" date="2019-11" db="EMBL/GenBank/DDBJ databases">
        <authorList>
            <person name="Wei B."/>
        </authorList>
    </citation>
    <scope>NUCLEOTIDE SEQUENCE [LARGE SCALE GENOMIC DNA]</scope>
</reference>
<organism evidence="7 8">
    <name type="scientific">Escherichia phage E26</name>
    <dbReference type="NCBI Taxonomy" id="2675201"/>
    <lineage>
        <taxon>Viruses</taxon>
        <taxon>Duplodnaviria</taxon>
        <taxon>Heunggongvirae</taxon>
        <taxon>Uroviricota</taxon>
        <taxon>Caudoviricetes</taxon>
        <taxon>Pantevenvirales</taxon>
        <taxon>Straboviridae</taxon>
        <taxon>Krischvirus</taxon>
        <taxon>Krischvirus gec3s</taxon>
    </lineage>
</organism>
<dbReference type="CDD" id="cd00209">
    <property type="entry name" value="DHFR"/>
    <property type="match status" value="1"/>
</dbReference>
<dbReference type="PRINTS" id="PR00070">
    <property type="entry name" value="DHFR"/>
</dbReference>
<keyword evidence="5" id="KW-0560">Oxidoreductase</keyword>
<protein>
    <recommendedName>
        <fullName evidence="2">dihydrofolate reductase</fullName>
        <ecNumber evidence="2">1.5.1.3</ecNumber>
    </recommendedName>
</protein>
<dbReference type="GO" id="GO:0046452">
    <property type="term" value="P:dihydrofolate metabolic process"/>
    <property type="evidence" value="ECO:0007669"/>
    <property type="project" value="TreeGrafter"/>
</dbReference>
<dbReference type="GO" id="GO:0050661">
    <property type="term" value="F:NADP binding"/>
    <property type="evidence" value="ECO:0007669"/>
    <property type="project" value="InterPro"/>
</dbReference>
<dbReference type="GO" id="GO:0004146">
    <property type="term" value="F:dihydrofolate reductase activity"/>
    <property type="evidence" value="ECO:0007669"/>
    <property type="project" value="UniProtKB-EC"/>
</dbReference>
<proteinExistence type="predicted"/>
<name>A0A6B9LXX7_9CAUD</name>
<dbReference type="PROSITE" id="PS51330">
    <property type="entry name" value="DHFR_2"/>
    <property type="match status" value="1"/>
</dbReference>
<dbReference type="InterPro" id="IPR001796">
    <property type="entry name" value="DHFR_dom"/>
</dbReference>
<feature type="domain" description="DHFR" evidence="6">
    <location>
        <begin position="1"/>
        <end position="190"/>
    </location>
</feature>
<dbReference type="GO" id="GO:0046654">
    <property type="term" value="P:tetrahydrofolate biosynthetic process"/>
    <property type="evidence" value="ECO:0007669"/>
    <property type="project" value="InterPro"/>
</dbReference>
<evidence type="ECO:0000256" key="5">
    <source>
        <dbReference type="ARBA" id="ARBA00023002"/>
    </source>
</evidence>
<dbReference type="GO" id="GO:0046655">
    <property type="term" value="P:folic acid metabolic process"/>
    <property type="evidence" value="ECO:0007669"/>
    <property type="project" value="TreeGrafter"/>
</dbReference>
<dbReference type="PANTHER" id="PTHR48069">
    <property type="entry name" value="DIHYDROFOLATE REDUCTASE"/>
    <property type="match status" value="1"/>
</dbReference>
<dbReference type="SUPFAM" id="SSF53597">
    <property type="entry name" value="Dihydrofolate reductase-like"/>
    <property type="match status" value="1"/>
</dbReference>
<evidence type="ECO:0000313" key="7">
    <source>
        <dbReference type="EMBL" id="QHB48833.1"/>
    </source>
</evidence>
<dbReference type="PANTHER" id="PTHR48069:SF3">
    <property type="entry name" value="DIHYDROFOLATE REDUCTASE"/>
    <property type="match status" value="1"/>
</dbReference>
<dbReference type="EC" id="1.5.1.3" evidence="2"/>
<evidence type="ECO:0000256" key="4">
    <source>
        <dbReference type="ARBA" id="ARBA00022857"/>
    </source>
</evidence>
<dbReference type="GO" id="GO:0006730">
    <property type="term" value="P:one-carbon metabolic process"/>
    <property type="evidence" value="ECO:0007669"/>
    <property type="project" value="UniProtKB-KW"/>
</dbReference>
<evidence type="ECO:0000256" key="2">
    <source>
        <dbReference type="ARBA" id="ARBA00012856"/>
    </source>
</evidence>
<evidence type="ECO:0000256" key="1">
    <source>
        <dbReference type="ARBA" id="ARBA00004903"/>
    </source>
</evidence>
<dbReference type="Pfam" id="PF00186">
    <property type="entry name" value="DHFR_1"/>
    <property type="match status" value="1"/>
</dbReference>
<accession>A0A6B9LXX7</accession>
<dbReference type="InterPro" id="IPR024072">
    <property type="entry name" value="DHFR-like_dom_sf"/>
</dbReference>
<keyword evidence="4" id="KW-0521">NADP</keyword>